<dbReference type="InterPro" id="IPR004332">
    <property type="entry name" value="Transposase_MuDR"/>
</dbReference>
<evidence type="ECO:0000259" key="3">
    <source>
        <dbReference type="PROSITE" id="PS50158"/>
    </source>
</evidence>
<dbReference type="AlphaFoldDB" id="A0A1R3I2C5"/>
<dbReference type="Pfam" id="PF10551">
    <property type="entry name" value="MULE"/>
    <property type="match status" value="1"/>
</dbReference>
<dbReference type="InterPro" id="IPR018289">
    <property type="entry name" value="MULE_transposase_dom"/>
</dbReference>
<accession>A0A1R3I2C5</accession>
<dbReference type="GO" id="GO:0003676">
    <property type="term" value="F:nucleic acid binding"/>
    <property type="evidence" value="ECO:0007669"/>
    <property type="project" value="InterPro"/>
</dbReference>
<dbReference type="InterPro" id="IPR006564">
    <property type="entry name" value="Znf_PMZ"/>
</dbReference>
<dbReference type="PANTHER" id="PTHR31973">
    <property type="entry name" value="POLYPROTEIN, PUTATIVE-RELATED"/>
    <property type="match status" value="1"/>
</dbReference>
<feature type="region of interest" description="Disordered" evidence="2">
    <location>
        <begin position="39"/>
        <end position="76"/>
    </location>
</feature>
<feature type="compositionally biased region" description="Basic residues" evidence="2">
    <location>
        <begin position="628"/>
        <end position="643"/>
    </location>
</feature>
<evidence type="ECO:0000313" key="4">
    <source>
        <dbReference type="EMBL" id="OMO76699.1"/>
    </source>
</evidence>
<dbReference type="Pfam" id="PF03108">
    <property type="entry name" value="DBD_Tnp_Mut"/>
    <property type="match status" value="1"/>
</dbReference>
<reference evidence="4 5" key="1">
    <citation type="submission" date="2013-09" db="EMBL/GenBank/DDBJ databases">
        <title>Corchorus capsularis genome sequencing.</title>
        <authorList>
            <person name="Alam M."/>
            <person name="Haque M.S."/>
            <person name="Islam M.S."/>
            <person name="Emdad E.M."/>
            <person name="Islam M.M."/>
            <person name="Ahmed B."/>
            <person name="Halim A."/>
            <person name="Hossen Q.M.M."/>
            <person name="Hossain M.Z."/>
            <person name="Ahmed R."/>
            <person name="Khan M.M."/>
            <person name="Islam R."/>
            <person name="Rashid M.M."/>
            <person name="Khan S.A."/>
            <person name="Rahman M.S."/>
            <person name="Alam M."/>
        </authorList>
    </citation>
    <scope>NUCLEOTIDE SEQUENCE [LARGE SCALE GENOMIC DNA]</scope>
    <source>
        <strain evidence="5">cv. CVL-1</strain>
        <tissue evidence="4">Whole seedling</tissue>
    </source>
</reference>
<dbReference type="SMART" id="SM00575">
    <property type="entry name" value="ZnF_PMZ"/>
    <property type="match status" value="1"/>
</dbReference>
<dbReference type="PANTHER" id="PTHR31973:SF192">
    <property type="entry name" value="SWIM-TYPE DOMAIN-CONTAINING PROTEIN"/>
    <property type="match status" value="1"/>
</dbReference>
<evidence type="ECO:0000256" key="2">
    <source>
        <dbReference type="SAM" id="MobiDB-lite"/>
    </source>
</evidence>
<comment type="caution">
    <text evidence="4">The sequence shown here is derived from an EMBL/GenBank/DDBJ whole genome shotgun (WGS) entry which is preliminary data.</text>
</comment>
<feature type="compositionally biased region" description="Polar residues" evidence="2">
    <location>
        <begin position="883"/>
        <end position="897"/>
    </location>
</feature>
<dbReference type="Gramene" id="OMO76699">
    <property type="protein sequence ID" value="OMO76699"/>
    <property type="gene ID" value="CCACVL1_15487"/>
</dbReference>
<feature type="region of interest" description="Disordered" evidence="2">
    <location>
        <begin position="619"/>
        <end position="663"/>
    </location>
</feature>
<dbReference type="SUPFAM" id="SSF57756">
    <property type="entry name" value="Retrovirus zinc finger-like domains"/>
    <property type="match status" value="1"/>
</dbReference>
<sequence>MAGELVEHGKVDIYAVHKVDDPHDAILDAVNDVGLNDVNDAGLDAENEPLGVENQPLGPGLGENDAEKDNSDDEDPEIQYARSQFETIRDEMLDELERNGFRLSGFRPIDAAEEVSGLENEAGLNNNFNLEEPYYSTDELGDFDSDDEATRNPSTFPVYNHNNEIPHIEVEMLFTNTDQFKHAVSLESILKKKGIYWVKNTKERVRAKCSDPECPWEIYASFQKSIQSFQVKKFISNHNCNRVLSTPRLSQKMLTQLVSVDIKRDPYIPYIEIVQLVSERYGLDVELSMVKRAKSDVVRSVAANYEKEFASLQAYGEEIKKANVGSSVWMQCHKDTVESPPLFQRDGNNQMFPLAWALVEVESTDSWKWFLEKLMIDIDFREGYGWVLMTDQMKGLDTAIGSMLPMAEHRFCARHMYVNWKKNGRHYGEELKQAFWSIAKAPNERVYNQRLEALRGWNSKAAKDIEKTPVRQYCRAFLSADKRCDMIDNNMCEAFNGTLLKARKLPVISLFEQIRRRMMVRIAEKRKECTRWKGNLGPNIWKLINKNADIADKCLVYESCRRYTHSGIPCAHAICAIRHKKTNIEDYVSSWYYKEVYELAYGFPLEPLKGLEDWPTIDGDHEQVHPPAYRRKPGRPKLARRKGAHENESNNRRKPAPTKMSRKGTIMTCQNCHQSGHNKRGCPKTKSDNELKQTLQTCQQTLQTCQQTCWMKWKLLNLTHLQGLNYNPKKKKANVAATVSSTQAAATAEAQYTGQLGIGNASFAANFSSSNDVGSTGNATVNITSAQQVPETVPDNVPKTSKGKEKAAKIKAAAKAKSKAKGKPPRVAGRVVLDGNGKVLNTTEPKFRTSPKSKAKLFGNVEGGNASTCHTPTLTPNWFETVSSASTGRPQQASTSNKKPRMEGYGVYTNPQGVQIEDVR</sequence>
<dbReference type="OrthoDB" id="1166265at2759"/>
<feature type="compositionally biased region" description="Acidic residues" evidence="2">
    <location>
        <begin position="64"/>
        <end position="76"/>
    </location>
</feature>
<dbReference type="InterPro" id="IPR001878">
    <property type="entry name" value="Znf_CCHC"/>
</dbReference>
<evidence type="ECO:0000313" key="5">
    <source>
        <dbReference type="Proteomes" id="UP000188268"/>
    </source>
</evidence>
<dbReference type="OMA" id="QTLQTCQ"/>
<feature type="compositionally biased region" description="Basic residues" evidence="2">
    <location>
        <begin position="652"/>
        <end position="662"/>
    </location>
</feature>
<keyword evidence="1" id="KW-0479">Metal-binding</keyword>
<feature type="domain" description="CCHC-type" evidence="3">
    <location>
        <begin position="669"/>
        <end position="684"/>
    </location>
</feature>
<evidence type="ECO:0000256" key="1">
    <source>
        <dbReference type="PROSITE-ProRule" id="PRU00047"/>
    </source>
</evidence>
<dbReference type="PROSITE" id="PS50158">
    <property type="entry name" value="ZF_CCHC"/>
    <property type="match status" value="1"/>
</dbReference>
<protein>
    <submittedName>
        <fullName evidence="4">Zinc finger, CCHC-type</fullName>
    </submittedName>
</protein>
<feature type="region of interest" description="Disordered" evidence="2">
    <location>
        <begin position="883"/>
        <end position="920"/>
    </location>
</feature>
<keyword evidence="1" id="KW-0863">Zinc-finger</keyword>
<dbReference type="GO" id="GO:0008270">
    <property type="term" value="F:zinc ion binding"/>
    <property type="evidence" value="ECO:0007669"/>
    <property type="project" value="UniProtKB-KW"/>
</dbReference>
<name>A0A1R3I2C5_COCAP</name>
<dbReference type="STRING" id="210143.A0A1R3I2C5"/>
<dbReference type="Proteomes" id="UP000188268">
    <property type="component" value="Unassembled WGS sequence"/>
</dbReference>
<organism evidence="4 5">
    <name type="scientific">Corchorus capsularis</name>
    <name type="common">Jute</name>
    <dbReference type="NCBI Taxonomy" id="210143"/>
    <lineage>
        <taxon>Eukaryota</taxon>
        <taxon>Viridiplantae</taxon>
        <taxon>Streptophyta</taxon>
        <taxon>Embryophyta</taxon>
        <taxon>Tracheophyta</taxon>
        <taxon>Spermatophyta</taxon>
        <taxon>Magnoliopsida</taxon>
        <taxon>eudicotyledons</taxon>
        <taxon>Gunneridae</taxon>
        <taxon>Pentapetalae</taxon>
        <taxon>rosids</taxon>
        <taxon>malvids</taxon>
        <taxon>Malvales</taxon>
        <taxon>Malvaceae</taxon>
        <taxon>Grewioideae</taxon>
        <taxon>Apeibeae</taxon>
        <taxon>Corchorus</taxon>
    </lineage>
</organism>
<keyword evidence="5" id="KW-1185">Reference proteome</keyword>
<dbReference type="InterPro" id="IPR036875">
    <property type="entry name" value="Znf_CCHC_sf"/>
</dbReference>
<keyword evidence="1" id="KW-0862">Zinc</keyword>
<proteinExistence type="predicted"/>
<dbReference type="EMBL" id="AWWV01010856">
    <property type="protein sequence ID" value="OMO76699.1"/>
    <property type="molecule type" value="Genomic_DNA"/>
</dbReference>
<gene>
    <name evidence="4" type="ORF">CCACVL1_15487</name>
</gene>